<feature type="transmembrane region" description="Helical" evidence="1">
    <location>
        <begin position="294"/>
        <end position="313"/>
    </location>
</feature>
<evidence type="ECO:0000313" key="2">
    <source>
        <dbReference type="EMBL" id="GAA3153371.1"/>
    </source>
</evidence>
<protein>
    <recommendedName>
        <fullName evidence="4">Integral membrane protein</fullName>
    </recommendedName>
</protein>
<feature type="transmembrane region" description="Helical" evidence="1">
    <location>
        <begin position="155"/>
        <end position="182"/>
    </location>
</feature>
<dbReference type="SUPFAM" id="SSF53474">
    <property type="entry name" value="alpha/beta-Hydrolases"/>
    <property type="match status" value="1"/>
</dbReference>
<evidence type="ECO:0000313" key="3">
    <source>
        <dbReference type="Proteomes" id="UP001499924"/>
    </source>
</evidence>
<keyword evidence="1" id="KW-0812">Transmembrane</keyword>
<sequence length="817" mass="86854">MHGETSGVGGSAQRTLLGVSPGLGAVEGFSGDDLTNPAAAVAGGEVPFAGHHGGAVTALELRIHGVGGASAEENLETPSVLQVAGDHRAGFYRPWFPGGSAAGRPRVEAYCWGKLNYQASWSALWLLLLPFGLVNVAHWALPADRHPRLLTASRVVLRLLGLALTTAFVGTTAYLCLDVLAWQAARYNRLWDWLDFFSQRSIGVRLTLAAVPVLLVIAGLWWLSHRTQGDYEKRQSGYGAPDEDGWTLSSSSFWCGDTPLRRQRQAHLTVASAVLIAVLAMPAAPLPWLRCSLLVLAGLLALGAVVCLATPWVDRVTQGGADRGRRDTVSEAVAWGSFGLAAATALGRIWWQPTVLDRGSYAGEPGAEAIPYDARFQDVLLLVPLGLCLVLLILVWGQKPWRDGRQSLDVMAKGFTPVVVALLASLVAGVFGSTVIMSVANVLARPTATEEGSGRGLIVPYAAYAGGLAFAVTLASVLVVGIVLAGKRRRMARHVRECDGLGTLASVYADRGAAHAGPDCRKEVAGTWATSKLTDSGAGGLVGIVLPTAVALVGYEAYLLGGGGVAWLGAVAQYGTTIGVFVTGLFVVYLRSALTSSIKRKRFGFFWDVVTFWPRACHPLGPPSYAERSVPEVVTRIRRVVGDEARDGGDPAVAQEMAESFPPGGIREPHSPVLLVGYSQGSVIAHAAIAQLPEGVRHRVALLTLAAPLRRLYGRAFPAYFGTAQLDVLRSRLSTTGTVRWINLVRRSDYVGGWVLQDPGTSGAVLDREIFDPPVLWADADPAPPPMHLHSDWFADPQTRRFASELAGIISPHPAGP</sequence>
<dbReference type="InterPro" id="IPR029058">
    <property type="entry name" value="AB_hydrolase_fold"/>
</dbReference>
<feature type="transmembrane region" description="Helical" evidence="1">
    <location>
        <begin position="379"/>
        <end position="397"/>
    </location>
</feature>
<feature type="transmembrane region" description="Helical" evidence="1">
    <location>
        <begin position="538"/>
        <end position="558"/>
    </location>
</feature>
<organism evidence="2 3">
    <name type="scientific">Blastococcus jejuensis</name>
    <dbReference type="NCBI Taxonomy" id="351224"/>
    <lineage>
        <taxon>Bacteria</taxon>
        <taxon>Bacillati</taxon>
        <taxon>Actinomycetota</taxon>
        <taxon>Actinomycetes</taxon>
        <taxon>Geodermatophilales</taxon>
        <taxon>Geodermatophilaceae</taxon>
        <taxon>Blastococcus</taxon>
    </lineage>
</organism>
<reference evidence="3" key="1">
    <citation type="journal article" date="2019" name="Int. J. Syst. Evol. Microbiol.">
        <title>The Global Catalogue of Microorganisms (GCM) 10K type strain sequencing project: providing services to taxonomists for standard genome sequencing and annotation.</title>
        <authorList>
            <consortium name="The Broad Institute Genomics Platform"/>
            <consortium name="The Broad Institute Genome Sequencing Center for Infectious Disease"/>
            <person name="Wu L."/>
            <person name="Ma J."/>
        </authorList>
    </citation>
    <scope>NUCLEOTIDE SEQUENCE [LARGE SCALE GENOMIC DNA]</scope>
    <source>
        <strain evidence="3">JCM 15614</strain>
    </source>
</reference>
<proteinExistence type="predicted"/>
<dbReference type="Gene3D" id="3.40.50.1820">
    <property type="entry name" value="alpha/beta hydrolase"/>
    <property type="match status" value="1"/>
</dbReference>
<evidence type="ECO:0000256" key="1">
    <source>
        <dbReference type="SAM" id="Phobius"/>
    </source>
</evidence>
<feature type="transmembrane region" description="Helical" evidence="1">
    <location>
        <begin position="202"/>
        <end position="223"/>
    </location>
</feature>
<accession>A0ABP6NNN5</accession>
<dbReference type="Proteomes" id="UP001499924">
    <property type="component" value="Unassembled WGS sequence"/>
</dbReference>
<feature type="transmembrane region" description="Helical" evidence="1">
    <location>
        <begin position="463"/>
        <end position="486"/>
    </location>
</feature>
<feature type="transmembrane region" description="Helical" evidence="1">
    <location>
        <begin position="268"/>
        <end position="288"/>
    </location>
</feature>
<dbReference type="EMBL" id="BAAAVV010000001">
    <property type="protein sequence ID" value="GAA3153371.1"/>
    <property type="molecule type" value="Genomic_DNA"/>
</dbReference>
<feature type="transmembrane region" description="Helical" evidence="1">
    <location>
        <begin position="333"/>
        <end position="351"/>
    </location>
</feature>
<feature type="transmembrane region" description="Helical" evidence="1">
    <location>
        <begin position="418"/>
        <end position="443"/>
    </location>
</feature>
<keyword evidence="1" id="KW-0472">Membrane</keyword>
<feature type="transmembrane region" description="Helical" evidence="1">
    <location>
        <begin position="123"/>
        <end position="143"/>
    </location>
</feature>
<evidence type="ECO:0008006" key="4">
    <source>
        <dbReference type="Google" id="ProtNLM"/>
    </source>
</evidence>
<feature type="transmembrane region" description="Helical" evidence="1">
    <location>
        <begin position="564"/>
        <end position="590"/>
    </location>
</feature>
<gene>
    <name evidence="2" type="ORF">GCM10010531_00300</name>
</gene>
<name>A0ABP6NNN5_9ACTN</name>
<keyword evidence="1" id="KW-1133">Transmembrane helix</keyword>
<keyword evidence="3" id="KW-1185">Reference proteome</keyword>
<comment type="caution">
    <text evidence="2">The sequence shown here is derived from an EMBL/GenBank/DDBJ whole genome shotgun (WGS) entry which is preliminary data.</text>
</comment>